<accession>A0A4Y5YT38</accession>
<dbReference type="RefSeq" id="WP_140037769.1">
    <property type="nucleotide sequence ID" value="NZ_CP041040.1"/>
</dbReference>
<name>A0A4Y5YT38_9MICO</name>
<dbReference type="EMBL" id="CP041040">
    <property type="protein sequence ID" value="QDE35595.1"/>
    <property type="molecule type" value="Genomic_DNA"/>
</dbReference>
<protein>
    <submittedName>
        <fullName evidence="1">Uncharacterized protein</fullName>
    </submittedName>
</protein>
<organism evidence="1 2">
    <name type="scientific">Microbacterium foliorum</name>
    <dbReference type="NCBI Taxonomy" id="104336"/>
    <lineage>
        <taxon>Bacteria</taxon>
        <taxon>Bacillati</taxon>
        <taxon>Actinomycetota</taxon>
        <taxon>Actinomycetes</taxon>
        <taxon>Micrococcales</taxon>
        <taxon>Microbacteriaceae</taxon>
        <taxon>Microbacterium</taxon>
    </lineage>
</organism>
<dbReference type="Proteomes" id="UP000316125">
    <property type="component" value="Chromosome"/>
</dbReference>
<evidence type="ECO:0000313" key="2">
    <source>
        <dbReference type="Proteomes" id="UP000316125"/>
    </source>
</evidence>
<reference evidence="1 2" key="1">
    <citation type="submission" date="2019-06" db="EMBL/GenBank/DDBJ databases">
        <title>Complete genome of Microbacterium foliorum M2.</title>
        <authorList>
            <person name="Cao G."/>
        </authorList>
    </citation>
    <scope>NUCLEOTIDE SEQUENCE [LARGE SCALE GENOMIC DNA]</scope>
    <source>
        <strain evidence="1 2">M2</strain>
    </source>
</reference>
<dbReference type="AlphaFoldDB" id="A0A4Y5YT38"/>
<proteinExistence type="predicted"/>
<evidence type="ECO:0000313" key="1">
    <source>
        <dbReference type="EMBL" id="QDE35595.1"/>
    </source>
</evidence>
<gene>
    <name evidence="1" type="ORF">FIV50_12845</name>
</gene>
<sequence>MGTSKRLAAHYDLRAQHQAILAAARAGPLQSLTDQELALRAQPVTLYPHPYVSVRAWVRFGPEAIRVDAKLVRSTPQAAGVEFRAGEQLFRCWVWGNAVEVRDDSA</sequence>
<dbReference type="OrthoDB" id="4943146at2"/>